<feature type="region of interest" description="Disordered" evidence="1">
    <location>
        <begin position="302"/>
        <end position="361"/>
    </location>
</feature>
<name>A0AAN7BET3_9PEZI</name>
<dbReference type="AlphaFoldDB" id="A0AAN7BET3"/>
<comment type="caution">
    <text evidence="2">The sequence shown here is derived from an EMBL/GenBank/DDBJ whole genome shotgun (WGS) entry which is preliminary data.</text>
</comment>
<accession>A0AAN7BET3</accession>
<organism evidence="2 3">
    <name type="scientific">Podospora fimiseda</name>
    <dbReference type="NCBI Taxonomy" id="252190"/>
    <lineage>
        <taxon>Eukaryota</taxon>
        <taxon>Fungi</taxon>
        <taxon>Dikarya</taxon>
        <taxon>Ascomycota</taxon>
        <taxon>Pezizomycotina</taxon>
        <taxon>Sordariomycetes</taxon>
        <taxon>Sordariomycetidae</taxon>
        <taxon>Sordariales</taxon>
        <taxon>Podosporaceae</taxon>
        <taxon>Podospora</taxon>
    </lineage>
</organism>
<evidence type="ECO:0000256" key="1">
    <source>
        <dbReference type="SAM" id="MobiDB-lite"/>
    </source>
</evidence>
<feature type="compositionally biased region" description="Basic and acidic residues" evidence="1">
    <location>
        <begin position="314"/>
        <end position="346"/>
    </location>
</feature>
<dbReference type="EMBL" id="MU865577">
    <property type="protein sequence ID" value="KAK4221169.1"/>
    <property type="molecule type" value="Genomic_DNA"/>
</dbReference>
<evidence type="ECO:0000313" key="2">
    <source>
        <dbReference type="EMBL" id="KAK4221169.1"/>
    </source>
</evidence>
<protein>
    <submittedName>
        <fullName evidence="2">Uncharacterized protein</fullName>
    </submittedName>
</protein>
<gene>
    <name evidence="2" type="ORF">QBC38DRAFT_141869</name>
</gene>
<sequence length="361" mass="42306">MTRYSDYSDTHSDDSRNCLIEGCKKKHAFAQFVDTKIYSKYCYKHTCGKTGSISDGYHCPIPKRESDRYCTEHMRCGESGCREIGEYPGKPGDEYIQWFCARHRCTMPRCPERAHNRQQQRCLRHFMKCTVAGCDRPCHENRDGKLDMFCAAHYGSYKTENKCIWPGCTRRKPGYDGKYCLDHKCELLDCEKSRDPKGAGKLCTLHRCDIPSCPKPIADPKIPDSHHCIDHTCNTRLCIEPRQSGSDFCPSHRCRSPHCRFEARFSKGYCIERHGCSYPMCFNSRSASLGVLSDRCEEHQIPRARRSSAADMPDPSKWERRRNRYSDDVTEAMRRREKEREQRDQPYDPYRYPNWDRYLDD</sequence>
<evidence type="ECO:0000313" key="3">
    <source>
        <dbReference type="Proteomes" id="UP001301958"/>
    </source>
</evidence>
<dbReference type="Proteomes" id="UP001301958">
    <property type="component" value="Unassembled WGS sequence"/>
</dbReference>
<reference evidence="2" key="2">
    <citation type="submission" date="2023-05" db="EMBL/GenBank/DDBJ databases">
        <authorList>
            <consortium name="Lawrence Berkeley National Laboratory"/>
            <person name="Steindorff A."/>
            <person name="Hensen N."/>
            <person name="Bonometti L."/>
            <person name="Westerberg I."/>
            <person name="Brannstrom I.O."/>
            <person name="Guillou S."/>
            <person name="Cros-Aarteil S."/>
            <person name="Calhoun S."/>
            <person name="Haridas S."/>
            <person name="Kuo A."/>
            <person name="Mondo S."/>
            <person name="Pangilinan J."/>
            <person name="Riley R."/>
            <person name="Labutti K."/>
            <person name="Andreopoulos B."/>
            <person name="Lipzen A."/>
            <person name="Chen C."/>
            <person name="Yanf M."/>
            <person name="Daum C."/>
            <person name="Ng V."/>
            <person name="Clum A."/>
            <person name="Ohm R."/>
            <person name="Martin F."/>
            <person name="Silar P."/>
            <person name="Natvig D."/>
            <person name="Lalanne C."/>
            <person name="Gautier V."/>
            <person name="Ament-Velasquez S.L."/>
            <person name="Kruys A."/>
            <person name="Hutchinson M.I."/>
            <person name="Powell A.J."/>
            <person name="Barry K."/>
            <person name="Miller A.N."/>
            <person name="Grigoriev I.V."/>
            <person name="Debuchy R."/>
            <person name="Gladieux P."/>
            <person name="Thoren M.H."/>
            <person name="Johannesson H."/>
        </authorList>
    </citation>
    <scope>NUCLEOTIDE SEQUENCE</scope>
    <source>
        <strain evidence="2">CBS 990.96</strain>
    </source>
</reference>
<keyword evidence="3" id="KW-1185">Reference proteome</keyword>
<proteinExistence type="predicted"/>
<reference evidence="2" key="1">
    <citation type="journal article" date="2023" name="Mol. Phylogenet. Evol.">
        <title>Genome-scale phylogeny and comparative genomics of the fungal order Sordariales.</title>
        <authorList>
            <person name="Hensen N."/>
            <person name="Bonometti L."/>
            <person name="Westerberg I."/>
            <person name="Brannstrom I.O."/>
            <person name="Guillou S."/>
            <person name="Cros-Aarteil S."/>
            <person name="Calhoun S."/>
            <person name="Haridas S."/>
            <person name="Kuo A."/>
            <person name="Mondo S."/>
            <person name="Pangilinan J."/>
            <person name="Riley R."/>
            <person name="LaButti K."/>
            <person name="Andreopoulos B."/>
            <person name="Lipzen A."/>
            <person name="Chen C."/>
            <person name="Yan M."/>
            <person name="Daum C."/>
            <person name="Ng V."/>
            <person name="Clum A."/>
            <person name="Steindorff A."/>
            <person name="Ohm R.A."/>
            <person name="Martin F."/>
            <person name="Silar P."/>
            <person name="Natvig D.O."/>
            <person name="Lalanne C."/>
            <person name="Gautier V."/>
            <person name="Ament-Velasquez S.L."/>
            <person name="Kruys A."/>
            <person name="Hutchinson M.I."/>
            <person name="Powell A.J."/>
            <person name="Barry K."/>
            <person name="Miller A.N."/>
            <person name="Grigoriev I.V."/>
            <person name="Debuchy R."/>
            <person name="Gladieux P."/>
            <person name="Hiltunen Thoren M."/>
            <person name="Johannesson H."/>
        </authorList>
    </citation>
    <scope>NUCLEOTIDE SEQUENCE</scope>
    <source>
        <strain evidence="2">CBS 990.96</strain>
    </source>
</reference>